<dbReference type="AlphaFoldDB" id="A0A0L7LN35"/>
<evidence type="ECO:0000313" key="1">
    <source>
        <dbReference type="EMBL" id="KOB76621.1"/>
    </source>
</evidence>
<dbReference type="PANTHER" id="PTHR33776">
    <property type="entry name" value="ENDO/EXONUCLEASE/PHOSPHATASE DOMAIN-CONTAINING PROTEIN"/>
    <property type="match status" value="1"/>
</dbReference>
<protein>
    <submittedName>
        <fullName evidence="1">Putative crack-3 bf</fullName>
    </submittedName>
</protein>
<sequence length="178" mass="19953">MEIVLDELKCSHVETSVICLSEHFVIKGEEHYLKLNNFSLKAIYARHDKRRGGACILTRNDIECVELDTIKDLATKNHFEICGIEIKHLKTIIICFYRIPNSDINIFFEKLQITLERLLFKGCKLVIAGDFNIDIFVKNKISNVSDRSVLLQEPGWEPANGAGRGVAAAAAGAAHAEK</sequence>
<dbReference type="Proteomes" id="UP000037510">
    <property type="component" value="Unassembled WGS sequence"/>
</dbReference>
<gene>
    <name evidence="1" type="ORF">OBRU01_05426</name>
</gene>
<dbReference type="PANTHER" id="PTHR33776:SF4">
    <property type="entry name" value="ENDONUCLEASE_EXONUCLEASE_PHOSPHATASE DOMAIN-CONTAINING PROTEIN"/>
    <property type="match status" value="1"/>
</dbReference>
<keyword evidence="2" id="KW-1185">Reference proteome</keyword>
<dbReference type="InterPro" id="IPR036691">
    <property type="entry name" value="Endo/exonu/phosph_ase_sf"/>
</dbReference>
<reference evidence="1 2" key="1">
    <citation type="journal article" date="2015" name="Genome Biol. Evol.">
        <title>The genome of winter moth (Operophtera brumata) provides a genomic perspective on sexual dimorphism and phenology.</title>
        <authorList>
            <person name="Derks M.F."/>
            <person name="Smit S."/>
            <person name="Salis L."/>
            <person name="Schijlen E."/>
            <person name="Bossers A."/>
            <person name="Mateman C."/>
            <person name="Pijl A.S."/>
            <person name="de Ridder D."/>
            <person name="Groenen M.A."/>
            <person name="Visser M.E."/>
            <person name="Megens H.J."/>
        </authorList>
    </citation>
    <scope>NUCLEOTIDE SEQUENCE [LARGE SCALE GENOMIC DNA]</scope>
    <source>
        <strain evidence="1">WM2013NL</strain>
        <tissue evidence="1">Head and thorax</tissue>
    </source>
</reference>
<name>A0A0L7LN35_OPEBR</name>
<dbReference type="EMBL" id="JTDY01000574">
    <property type="protein sequence ID" value="KOB76621.1"/>
    <property type="molecule type" value="Genomic_DNA"/>
</dbReference>
<organism evidence="1 2">
    <name type="scientific">Operophtera brumata</name>
    <name type="common">Winter moth</name>
    <name type="synonym">Phalaena brumata</name>
    <dbReference type="NCBI Taxonomy" id="104452"/>
    <lineage>
        <taxon>Eukaryota</taxon>
        <taxon>Metazoa</taxon>
        <taxon>Ecdysozoa</taxon>
        <taxon>Arthropoda</taxon>
        <taxon>Hexapoda</taxon>
        <taxon>Insecta</taxon>
        <taxon>Pterygota</taxon>
        <taxon>Neoptera</taxon>
        <taxon>Endopterygota</taxon>
        <taxon>Lepidoptera</taxon>
        <taxon>Glossata</taxon>
        <taxon>Ditrysia</taxon>
        <taxon>Geometroidea</taxon>
        <taxon>Geometridae</taxon>
        <taxon>Larentiinae</taxon>
        <taxon>Operophtera</taxon>
    </lineage>
</organism>
<proteinExistence type="predicted"/>
<dbReference type="SUPFAM" id="SSF56219">
    <property type="entry name" value="DNase I-like"/>
    <property type="match status" value="1"/>
</dbReference>
<accession>A0A0L7LN35</accession>
<dbReference type="Gene3D" id="3.60.10.10">
    <property type="entry name" value="Endonuclease/exonuclease/phosphatase"/>
    <property type="match status" value="1"/>
</dbReference>
<comment type="caution">
    <text evidence="1">The sequence shown here is derived from an EMBL/GenBank/DDBJ whole genome shotgun (WGS) entry which is preliminary data.</text>
</comment>
<evidence type="ECO:0000313" key="2">
    <source>
        <dbReference type="Proteomes" id="UP000037510"/>
    </source>
</evidence>